<evidence type="ECO:0000256" key="4">
    <source>
        <dbReference type="ARBA" id="ARBA00023136"/>
    </source>
</evidence>
<keyword evidence="10" id="KW-1185">Reference proteome</keyword>
<evidence type="ECO:0000313" key="10">
    <source>
        <dbReference type="Proteomes" id="UP000199417"/>
    </source>
</evidence>
<dbReference type="RefSeq" id="WP_072843833.1">
    <property type="nucleotide sequence ID" value="NZ_FNAB01000002.1"/>
</dbReference>
<evidence type="ECO:0000256" key="6">
    <source>
        <dbReference type="ARBA" id="ARBA00023316"/>
    </source>
</evidence>
<dbReference type="STRING" id="168276.SAMN05444580_10295"/>
<name>A0A1G6QJU8_9NOCA</name>
<keyword evidence="4 7" id="KW-0472">Membrane</keyword>
<keyword evidence="6 7" id="KW-0961">Cell wall biogenesis/degradation</keyword>
<sequence length="411" mass="43223">MTDTRSGEPQVYNSRAEARRAREAANRRRRGKGRAVVVLASLVAVVMICGIGYFGVKKLFGGPGLPADYAVGEAGPEVVVQVHPGDTAQQIGAEMLAKDVVKSSDAFYNAAVRHGSMTSLQPGFYSVESRLPATAAVTALVNPESRVGALVISEGRQLHDTRDVTTGATKNGIYTLISKASCLPGGAAPKCISAAELEAAGADSDLSALGVPDWAASQVRDVPDRNRQLEGLIAAGSWDFDPTGSATEILQTLVSGSAEKYESTGIRTAGAAVGLQPYQVLVAASLVERESLPEDFGKVARVIINRLAEPQKLEFDSTVNYALDTTEVATTDADRARVTPWNTYAKDGLPATPISSPSIAAVQAVETAPAGDWLYFVTIDKQGTTLFTKGYDEHLANIVKAQGSGILDSGR</sequence>
<dbReference type="GO" id="GO:0009252">
    <property type="term" value="P:peptidoglycan biosynthetic process"/>
    <property type="evidence" value="ECO:0007669"/>
    <property type="project" value="UniProtKB-UniRule"/>
</dbReference>
<dbReference type="HAMAP" id="MF_02065">
    <property type="entry name" value="MltG"/>
    <property type="match status" value="1"/>
</dbReference>
<dbReference type="Pfam" id="PF02618">
    <property type="entry name" value="YceG"/>
    <property type="match status" value="1"/>
</dbReference>
<evidence type="ECO:0000256" key="2">
    <source>
        <dbReference type="ARBA" id="ARBA00022692"/>
    </source>
</evidence>
<gene>
    <name evidence="7" type="primary">mltG</name>
    <name evidence="9" type="ORF">SAMN05444580_10295</name>
</gene>
<comment type="subcellular location">
    <subcellularLocation>
        <location evidence="7">Cell membrane</location>
        <topology evidence="7">Single-pass membrane protein</topology>
    </subcellularLocation>
</comment>
<feature type="site" description="Important for catalytic activity" evidence="7">
    <location>
        <position position="290"/>
    </location>
</feature>
<dbReference type="GO" id="GO:0071555">
    <property type="term" value="P:cell wall organization"/>
    <property type="evidence" value="ECO:0007669"/>
    <property type="project" value="UniProtKB-KW"/>
</dbReference>
<evidence type="ECO:0000256" key="1">
    <source>
        <dbReference type="ARBA" id="ARBA00022475"/>
    </source>
</evidence>
<evidence type="ECO:0000256" key="7">
    <source>
        <dbReference type="HAMAP-Rule" id="MF_02065"/>
    </source>
</evidence>
<dbReference type="GO" id="GO:0008932">
    <property type="term" value="F:lytic endotransglycosylase activity"/>
    <property type="evidence" value="ECO:0007669"/>
    <property type="project" value="UniProtKB-UniRule"/>
</dbReference>
<feature type="region of interest" description="Disordered" evidence="8">
    <location>
        <begin position="1"/>
        <end position="27"/>
    </location>
</feature>
<proteinExistence type="inferred from homology"/>
<dbReference type="Gene3D" id="3.30.1490.480">
    <property type="entry name" value="Endolytic murein transglycosylase"/>
    <property type="match status" value="1"/>
</dbReference>
<evidence type="ECO:0000256" key="8">
    <source>
        <dbReference type="SAM" id="MobiDB-lite"/>
    </source>
</evidence>
<reference evidence="9 10" key="1">
    <citation type="submission" date="2016-10" db="EMBL/GenBank/DDBJ databases">
        <authorList>
            <person name="de Groot N.N."/>
        </authorList>
    </citation>
    <scope>NUCLEOTIDE SEQUENCE [LARGE SCALE GENOMIC DNA]</scope>
    <source>
        <strain evidence="9 10">JCM 11308</strain>
    </source>
</reference>
<comment type="function">
    <text evidence="7">Functions as a peptidoglycan terminase that cleaves nascent peptidoglycan strands endolytically to terminate their elongation.</text>
</comment>
<evidence type="ECO:0000313" key="9">
    <source>
        <dbReference type="EMBL" id="SDC92471.1"/>
    </source>
</evidence>
<dbReference type="PANTHER" id="PTHR30518">
    <property type="entry name" value="ENDOLYTIC MUREIN TRANSGLYCOSYLASE"/>
    <property type="match status" value="1"/>
</dbReference>
<protein>
    <recommendedName>
        <fullName evidence="7">Endolytic murein transglycosylase</fullName>
        <ecNumber evidence="7">4.2.2.29</ecNumber>
    </recommendedName>
    <alternativeName>
        <fullName evidence="7">Peptidoglycan lytic transglycosylase</fullName>
    </alternativeName>
    <alternativeName>
        <fullName evidence="7">Peptidoglycan polymerization terminase</fullName>
    </alternativeName>
</protein>
<dbReference type="InterPro" id="IPR003770">
    <property type="entry name" value="MLTG-like"/>
</dbReference>
<comment type="similarity">
    <text evidence="7">Belongs to the transglycosylase MltG family.</text>
</comment>
<keyword evidence="3 7" id="KW-1133">Transmembrane helix</keyword>
<keyword evidence="1 7" id="KW-1003">Cell membrane</keyword>
<organism evidence="9 10">
    <name type="scientific">Rhodococcus tukisamuensis</name>
    <dbReference type="NCBI Taxonomy" id="168276"/>
    <lineage>
        <taxon>Bacteria</taxon>
        <taxon>Bacillati</taxon>
        <taxon>Actinomycetota</taxon>
        <taxon>Actinomycetes</taxon>
        <taxon>Mycobacteriales</taxon>
        <taxon>Nocardiaceae</taxon>
        <taxon>Rhodococcus</taxon>
    </lineage>
</organism>
<dbReference type="AlphaFoldDB" id="A0A1G6QJU8"/>
<evidence type="ECO:0000256" key="3">
    <source>
        <dbReference type="ARBA" id="ARBA00022989"/>
    </source>
</evidence>
<keyword evidence="5 7" id="KW-0456">Lyase</keyword>
<feature type="compositionally biased region" description="Basic and acidic residues" evidence="8">
    <location>
        <begin position="16"/>
        <end position="26"/>
    </location>
</feature>
<evidence type="ECO:0000256" key="5">
    <source>
        <dbReference type="ARBA" id="ARBA00023239"/>
    </source>
</evidence>
<feature type="transmembrane region" description="Helical" evidence="7">
    <location>
        <begin position="35"/>
        <end position="56"/>
    </location>
</feature>
<keyword evidence="2 7" id="KW-0812">Transmembrane</keyword>
<dbReference type="GO" id="GO:0005886">
    <property type="term" value="C:plasma membrane"/>
    <property type="evidence" value="ECO:0007669"/>
    <property type="project" value="UniProtKB-SubCell"/>
</dbReference>
<comment type="catalytic activity">
    <reaction evidence="7">
        <text>a peptidoglycan chain = a peptidoglycan chain with N-acetyl-1,6-anhydromuramyl-[peptide] at the reducing end + a peptidoglycan chain with N-acetylglucosamine at the non-reducing end.</text>
        <dbReference type="EC" id="4.2.2.29"/>
    </reaction>
</comment>
<dbReference type="Proteomes" id="UP000199417">
    <property type="component" value="Unassembled WGS sequence"/>
</dbReference>
<dbReference type="EC" id="4.2.2.29" evidence="7"/>
<accession>A0A1G6QJU8</accession>
<dbReference type="PANTHER" id="PTHR30518:SF2">
    <property type="entry name" value="ENDOLYTIC MUREIN TRANSGLYCOSYLASE"/>
    <property type="match status" value="1"/>
</dbReference>
<dbReference type="EMBL" id="FNAB01000002">
    <property type="protein sequence ID" value="SDC92471.1"/>
    <property type="molecule type" value="Genomic_DNA"/>
</dbReference>